<proteinExistence type="predicted"/>
<dbReference type="RefSeq" id="WP_161931460.1">
    <property type="nucleotide sequence ID" value="NZ_CP047901.1"/>
</dbReference>
<evidence type="ECO:0000313" key="3">
    <source>
        <dbReference type="Proteomes" id="UP000463983"/>
    </source>
</evidence>
<keyword evidence="1" id="KW-0732">Signal</keyword>
<gene>
    <name evidence="2" type="ORF">MICH65_0070</name>
</gene>
<evidence type="ECO:0000313" key="2">
    <source>
        <dbReference type="EMBL" id="QHO63051.1"/>
    </source>
</evidence>
<feature type="chain" id="PRO_5032723772" description="Periplasmic heavy metal sensor" evidence="1">
    <location>
        <begin position="28"/>
        <end position="163"/>
    </location>
</feature>
<protein>
    <recommendedName>
        <fullName evidence="4">Periplasmic heavy metal sensor</fullName>
    </recommendedName>
</protein>
<feature type="signal peptide" evidence="1">
    <location>
        <begin position="1"/>
        <end position="27"/>
    </location>
</feature>
<evidence type="ECO:0008006" key="4">
    <source>
        <dbReference type="Google" id="ProtNLM"/>
    </source>
</evidence>
<reference evidence="3" key="1">
    <citation type="journal article" date="2020" name="Microorganisms">
        <title>Complete Genome of a Member of a New Bacterial Lineage in the Microgenomates Group Reveals an Unusual Nucleotide Composition Disparity Between Two Strands of DNA and Limited Metabolic Potential.</title>
        <authorList>
            <person name="Kadnikov V.V."/>
            <person name="Mardanov A.V."/>
            <person name="Beletsky A.V."/>
            <person name="Karnachuk O.V."/>
            <person name="Ravin N.V."/>
        </authorList>
    </citation>
    <scope>NUCLEOTIDE SEQUENCE [LARGE SCALE GENOMIC DNA]</scope>
</reference>
<name>A0A857NBW3_9BACT</name>
<organism evidence="2 3">
    <name type="scientific">Candidatus Chazhemtobacterium aquaticus</name>
    <dbReference type="NCBI Taxonomy" id="2715735"/>
    <lineage>
        <taxon>Bacteria</taxon>
        <taxon>Candidatus Chazhemtobacteraceae</taxon>
        <taxon>Candidatus Chazhemtobacterium</taxon>
    </lineage>
</organism>
<evidence type="ECO:0000256" key="1">
    <source>
        <dbReference type="SAM" id="SignalP"/>
    </source>
</evidence>
<dbReference type="EMBL" id="CP047901">
    <property type="protein sequence ID" value="QHO63051.1"/>
    <property type="molecule type" value="Genomic_DNA"/>
</dbReference>
<keyword evidence="3" id="KW-1185">Reference proteome</keyword>
<dbReference type="KEGG" id="caqa:MICH65_0070"/>
<sequence>MKKTIVLPVAALALMAMLAYGVGQVKADEQFKNHPLVQFIAERFDLDEEEVLTAMEDFQEQRYEQVGVQFENRLTQAVLDGKLTEDQREMILQKHEEMRAEQESNWTALREMSPDERRDEIMARHEELKSWAEENGIDLSYFSMGIGRGLRMHGMSGEFGADW</sequence>
<dbReference type="Proteomes" id="UP000463983">
    <property type="component" value="Chromosome"/>
</dbReference>
<accession>A0A857NBW3</accession>
<dbReference type="AlphaFoldDB" id="A0A857NBW3"/>